<keyword evidence="3" id="KW-0479">Metal-binding</keyword>
<dbReference type="PROSITE" id="PS51257">
    <property type="entry name" value="PROKAR_LIPOPROTEIN"/>
    <property type="match status" value="1"/>
</dbReference>
<keyword evidence="2" id="KW-0560">Oxidoreductase</keyword>
<sequence>MLKFDSNFFHLTNDQIAASAGVATVGYFVLSCIYQLYFSPLSKIPGPWYTSVSRIWLATVTLTGKKVFALHTLHQKYGPFVRISPVEVAVADPETVKKIHSPADPFAKTEWYKRLGAGIHAAFLITGNEEHKQRRRAYGNAWSNSNLIKLEPVIRRHIDTATMKIKRDLERGRVVDVMKWFHFATVDTISEISFGKDFEMLKNESADHPFLADLINIQAIGGMRSEISGFEYIQAVLQWIPLPPLRRFFGCQKSLFEYSDRALSELKREVMNCKNGETRPTLFTQIIDNINNPDAKYRMTLEEMRHEAVLNLIAGTDNVTYTASWTIWVLYKHPEMRRKLEQELKPLNGDHRDDKLQKLPYLALVIKEILRLYNALAFPTPRVVPKGGRLLGPYFFPGGSEVTPTPYTLHRSPQAFEDPLIFNPDRWLNPTKEMEAAMIPWGGPTRSCIGQHLAMIQMRLFVANMITMCPNAVLAPTCTDESMEAENFFNLRPKGHKFEVQNKRK</sequence>
<dbReference type="AlphaFoldDB" id="A0AAV9X832"/>
<dbReference type="GO" id="GO:0004497">
    <property type="term" value="F:monooxygenase activity"/>
    <property type="evidence" value="ECO:0007669"/>
    <property type="project" value="InterPro"/>
</dbReference>
<dbReference type="Pfam" id="PF00067">
    <property type="entry name" value="p450"/>
    <property type="match status" value="1"/>
</dbReference>
<evidence type="ECO:0000256" key="1">
    <source>
        <dbReference type="ARBA" id="ARBA00010617"/>
    </source>
</evidence>
<dbReference type="EMBL" id="JAVHJO010000008">
    <property type="protein sequence ID" value="KAK6538232.1"/>
    <property type="molecule type" value="Genomic_DNA"/>
</dbReference>
<keyword evidence="4" id="KW-0472">Membrane</keyword>
<keyword evidence="3" id="KW-0408">Iron</keyword>
<keyword evidence="4" id="KW-0812">Transmembrane</keyword>
<evidence type="ECO:0000256" key="3">
    <source>
        <dbReference type="PIRSR" id="PIRSR602401-1"/>
    </source>
</evidence>
<evidence type="ECO:0000256" key="4">
    <source>
        <dbReference type="SAM" id="Phobius"/>
    </source>
</evidence>
<comment type="cofactor">
    <cofactor evidence="3">
        <name>heme</name>
        <dbReference type="ChEBI" id="CHEBI:30413"/>
    </cofactor>
</comment>
<evidence type="ECO:0000256" key="2">
    <source>
        <dbReference type="ARBA" id="ARBA00023002"/>
    </source>
</evidence>
<reference evidence="5 6" key="1">
    <citation type="submission" date="2019-10" db="EMBL/GenBank/DDBJ databases">
        <authorList>
            <person name="Palmer J.M."/>
        </authorList>
    </citation>
    <scope>NUCLEOTIDE SEQUENCE [LARGE SCALE GENOMIC DNA]</scope>
    <source>
        <strain evidence="5 6">TWF694</strain>
    </source>
</reference>
<proteinExistence type="inferred from homology"/>
<protein>
    <recommendedName>
        <fullName evidence="7">Cytochrome P450</fullName>
    </recommendedName>
</protein>
<keyword evidence="4" id="KW-1133">Transmembrane helix</keyword>
<evidence type="ECO:0000313" key="6">
    <source>
        <dbReference type="Proteomes" id="UP001365542"/>
    </source>
</evidence>
<organism evidence="5 6">
    <name type="scientific">Orbilia ellipsospora</name>
    <dbReference type="NCBI Taxonomy" id="2528407"/>
    <lineage>
        <taxon>Eukaryota</taxon>
        <taxon>Fungi</taxon>
        <taxon>Dikarya</taxon>
        <taxon>Ascomycota</taxon>
        <taxon>Pezizomycotina</taxon>
        <taxon>Orbiliomycetes</taxon>
        <taxon>Orbiliales</taxon>
        <taxon>Orbiliaceae</taxon>
        <taxon>Orbilia</taxon>
    </lineage>
</organism>
<dbReference type="InterPro" id="IPR050121">
    <property type="entry name" value="Cytochrome_P450_monoxygenase"/>
</dbReference>
<comment type="caution">
    <text evidence="5">The sequence shown here is derived from an EMBL/GenBank/DDBJ whole genome shotgun (WGS) entry which is preliminary data.</text>
</comment>
<keyword evidence="6" id="KW-1185">Reference proteome</keyword>
<dbReference type="GO" id="GO:0005506">
    <property type="term" value="F:iron ion binding"/>
    <property type="evidence" value="ECO:0007669"/>
    <property type="project" value="InterPro"/>
</dbReference>
<dbReference type="Proteomes" id="UP001365542">
    <property type="component" value="Unassembled WGS sequence"/>
</dbReference>
<dbReference type="InterPro" id="IPR001128">
    <property type="entry name" value="Cyt_P450"/>
</dbReference>
<dbReference type="Gene3D" id="1.10.630.10">
    <property type="entry name" value="Cytochrome P450"/>
    <property type="match status" value="1"/>
</dbReference>
<dbReference type="SUPFAM" id="SSF48264">
    <property type="entry name" value="Cytochrome P450"/>
    <property type="match status" value="1"/>
</dbReference>
<dbReference type="PANTHER" id="PTHR24305">
    <property type="entry name" value="CYTOCHROME P450"/>
    <property type="match status" value="1"/>
</dbReference>
<dbReference type="GO" id="GO:0016705">
    <property type="term" value="F:oxidoreductase activity, acting on paired donors, with incorporation or reduction of molecular oxygen"/>
    <property type="evidence" value="ECO:0007669"/>
    <property type="project" value="InterPro"/>
</dbReference>
<dbReference type="PRINTS" id="PR00463">
    <property type="entry name" value="EP450I"/>
</dbReference>
<comment type="similarity">
    <text evidence="1">Belongs to the cytochrome P450 family.</text>
</comment>
<dbReference type="PANTHER" id="PTHR24305:SF96">
    <property type="entry name" value="CYTOCHROME P450 MONOOXYGENASE STCB-RELATED"/>
    <property type="match status" value="1"/>
</dbReference>
<name>A0AAV9X832_9PEZI</name>
<keyword evidence="3" id="KW-0349">Heme</keyword>
<dbReference type="GO" id="GO:0020037">
    <property type="term" value="F:heme binding"/>
    <property type="evidence" value="ECO:0007669"/>
    <property type="project" value="InterPro"/>
</dbReference>
<evidence type="ECO:0008006" key="7">
    <source>
        <dbReference type="Google" id="ProtNLM"/>
    </source>
</evidence>
<accession>A0AAV9X832</accession>
<dbReference type="InterPro" id="IPR036396">
    <property type="entry name" value="Cyt_P450_sf"/>
</dbReference>
<gene>
    <name evidence="5" type="ORF">TWF694_011111</name>
</gene>
<dbReference type="PRINTS" id="PR00385">
    <property type="entry name" value="P450"/>
</dbReference>
<feature type="binding site" description="axial binding residue" evidence="3">
    <location>
        <position position="448"/>
    </location>
    <ligand>
        <name>heme</name>
        <dbReference type="ChEBI" id="CHEBI:30413"/>
    </ligand>
    <ligandPart>
        <name>Fe</name>
        <dbReference type="ChEBI" id="CHEBI:18248"/>
    </ligandPart>
</feature>
<evidence type="ECO:0000313" key="5">
    <source>
        <dbReference type="EMBL" id="KAK6538232.1"/>
    </source>
</evidence>
<dbReference type="InterPro" id="IPR002401">
    <property type="entry name" value="Cyt_P450_E_grp-I"/>
</dbReference>
<feature type="transmembrane region" description="Helical" evidence="4">
    <location>
        <begin position="16"/>
        <end position="37"/>
    </location>
</feature>